<evidence type="ECO:0000313" key="11">
    <source>
        <dbReference type="Proteomes" id="UP001630127"/>
    </source>
</evidence>
<protein>
    <recommendedName>
        <fullName evidence="5">myrcene synthase</fullName>
        <ecNumber evidence="5">4.2.3.15</ecNumber>
    </recommendedName>
</protein>
<dbReference type="SUPFAM" id="SSF48239">
    <property type="entry name" value="Terpenoid cyclases/Protein prenyltransferases"/>
    <property type="match status" value="1"/>
</dbReference>
<dbReference type="PANTHER" id="PTHR31225:SF9">
    <property type="entry name" value="TERPENE SYNTHASE 10"/>
    <property type="match status" value="1"/>
</dbReference>
<dbReference type="SFLD" id="SFLDS00005">
    <property type="entry name" value="Isoprenoid_Synthase_Type_I"/>
    <property type="match status" value="1"/>
</dbReference>
<dbReference type="Gene3D" id="1.10.600.10">
    <property type="entry name" value="Farnesyl Diphosphate Synthase"/>
    <property type="match status" value="1"/>
</dbReference>
<keyword evidence="11" id="KW-1185">Reference proteome</keyword>
<feature type="domain" description="Terpene synthase metal-binding" evidence="8">
    <location>
        <begin position="278"/>
        <end position="515"/>
    </location>
</feature>
<dbReference type="InterPro" id="IPR044814">
    <property type="entry name" value="Terpene_cyclase_plant_C1"/>
</dbReference>
<keyword evidence="2" id="KW-0479">Metal-binding</keyword>
<dbReference type="CDD" id="cd00684">
    <property type="entry name" value="Terpene_cyclase_plant_C1"/>
    <property type="match status" value="1"/>
</dbReference>
<dbReference type="EC" id="4.2.3.15" evidence="5"/>
<dbReference type="InterPro" id="IPR034741">
    <property type="entry name" value="Terpene_cyclase-like_1_C"/>
</dbReference>
<gene>
    <name evidence="9" type="ORF">ACH5RR_034069</name>
    <name evidence="10" type="ORF">ACH5RR_034074</name>
</gene>
<dbReference type="EMBL" id="JBJUIK010000014">
    <property type="protein sequence ID" value="KAL3504228.1"/>
    <property type="molecule type" value="Genomic_DNA"/>
</dbReference>
<evidence type="ECO:0000256" key="5">
    <source>
        <dbReference type="ARBA" id="ARBA00066673"/>
    </source>
</evidence>
<dbReference type="Pfam" id="PF03936">
    <property type="entry name" value="Terpene_synth_C"/>
    <property type="match status" value="1"/>
</dbReference>
<reference evidence="10 11" key="1">
    <citation type="submission" date="2024-11" db="EMBL/GenBank/DDBJ databases">
        <title>A near-complete genome assembly of Cinchona calisaya.</title>
        <authorList>
            <person name="Lian D.C."/>
            <person name="Zhao X.W."/>
            <person name="Wei L."/>
        </authorList>
    </citation>
    <scope>NUCLEOTIDE SEQUENCE [LARGE SCALE GENOMIC DNA]</scope>
    <source>
        <tissue evidence="10">Nenye</tissue>
    </source>
</reference>
<evidence type="ECO:0000256" key="2">
    <source>
        <dbReference type="ARBA" id="ARBA00022723"/>
    </source>
</evidence>
<dbReference type="InterPro" id="IPR005630">
    <property type="entry name" value="Terpene_synthase_metal-bd"/>
</dbReference>
<evidence type="ECO:0000256" key="1">
    <source>
        <dbReference type="ARBA" id="ARBA00001946"/>
    </source>
</evidence>
<dbReference type="Gene3D" id="1.50.10.130">
    <property type="entry name" value="Terpene synthase, N-terminal domain"/>
    <property type="match status" value="1"/>
</dbReference>
<proteinExistence type="predicted"/>
<dbReference type="Proteomes" id="UP001630127">
    <property type="component" value="Unassembled WGS sequence"/>
</dbReference>
<comment type="catalytic activity">
    <reaction evidence="4">
        <text>(2E)-geranyl diphosphate = beta-myrcene + diphosphate</text>
        <dbReference type="Rhea" id="RHEA:16965"/>
        <dbReference type="ChEBI" id="CHEBI:17221"/>
        <dbReference type="ChEBI" id="CHEBI:33019"/>
        <dbReference type="ChEBI" id="CHEBI:58057"/>
        <dbReference type="EC" id="4.2.3.15"/>
    </reaction>
    <physiologicalReaction direction="left-to-right" evidence="4">
        <dbReference type="Rhea" id="RHEA:16966"/>
    </physiologicalReaction>
</comment>
<dbReference type="InterPro" id="IPR008949">
    <property type="entry name" value="Isoprenoid_synthase_dom_sf"/>
</dbReference>
<feature type="domain" description="Terpene synthase N-terminal" evidence="7">
    <location>
        <begin position="44"/>
        <end position="220"/>
    </location>
</feature>
<dbReference type="AlphaFoldDB" id="A0ABD2YB61"/>
<dbReference type="SFLD" id="SFLDG01019">
    <property type="entry name" value="Terpene_Cyclase_Like_1_C_Termi"/>
    <property type="match status" value="1"/>
</dbReference>
<sequence length="574" mass="66454">MWASATAGFGSHIHNCAKSSDGNTKVHDHQSPPRRSANYQPPNWDFDDIQSLSNEYAGERYVNQSRVLKEQVKMMLDDQVMGSQNQLELIDNLQRLGLSCHFEDKIQSIFGGIYHRNHVNNMPNQRGLHETALEFRLLRQYGFDVSQEIFDIFKDEKGVFKSSLCDDAKGMLSLYEASYLNKNESNLELAREFTSKYLKKHLDDEKRMDQQLVALVQHALELPLHWRVIPLEARWFIDEYEKRSDMNPFLLELAKLNFNIVQATYQNDLKYASRCWKSTCLAEKLKFFRDRLVECFFWSVGSIPDSQHGYCRRMIAMVGAFITLIDDVYDVYGTLDELELFTDAIQSWDIEGIDRLPDYMKLCYLAVYNSINEMAYNALKEQGVNVIPYLRKAWADLCRAYLKEANWYFSGYVPTMEEYLDNASRSIGIYPVLVHAYICVHNPIKEADLEYLETRPNIAQNTVLIVRFADDLGTSREEIERGDVPKSIQCYMKQTGASEENARKYIKFLMSETCKQMNKDCLSSSPFSPTFIGIAMNIARTAQCIYEHGDGHGHQNAETRHRILALLFDPIRLP</sequence>
<evidence type="ECO:0000256" key="4">
    <source>
        <dbReference type="ARBA" id="ARBA00052562"/>
    </source>
</evidence>
<dbReference type="EMBL" id="JBJUIK010000014">
    <property type="protein sequence ID" value="KAL3504233.1"/>
    <property type="molecule type" value="Genomic_DNA"/>
</dbReference>
<dbReference type="GO" id="GO:0046872">
    <property type="term" value="F:metal ion binding"/>
    <property type="evidence" value="ECO:0007669"/>
    <property type="project" value="UniProtKB-KW"/>
</dbReference>
<evidence type="ECO:0000259" key="7">
    <source>
        <dbReference type="Pfam" id="PF01397"/>
    </source>
</evidence>
<evidence type="ECO:0000256" key="3">
    <source>
        <dbReference type="ARBA" id="ARBA00022842"/>
    </source>
</evidence>
<dbReference type="PANTHER" id="PTHR31225">
    <property type="entry name" value="OS04G0344100 PROTEIN-RELATED"/>
    <property type="match status" value="1"/>
</dbReference>
<dbReference type="InterPro" id="IPR008930">
    <property type="entry name" value="Terpenoid_cyclase/PrenylTrfase"/>
</dbReference>
<dbReference type="InterPro" id="IPR036965">
    <property type="entry name" value="Terpene_synth_N_sf"/>
</dbReference>
<dbReference type="GO" id="GO:0050551">
    <property type="term" value="F:myrcene synthase activity"/>
    <property type="evidence" value="ECO:0007669"/>
    <property type="project" value="UniProtKB-EC"/>
</dbReference>
<dbReference type="FunFam" id="1.50.10.130:FF:000001">
    <property type="entry name" value="Isoprene synthase, chloroplastic"/>
    <property type="match status" value="1"/>
</dbReference>
<accession>A0ABD2YB61</accession>
<dbReference type="Pfam" id="PF01397">
    <property type="entry name" value="Terpene_synth"/>
    <property type="match status" value="1"/>
</dbReference>
<dbReference type="SUPFAM" id="SSF48576">
    <property type="entry name" value="Terpenoid synthases"/>
    <property type="match status" value="1"/>
</dbReference>
<evidence type="ECO:0000313" key="9">
    <source>
        <dbReference type="EMBL" id="KAL3504228.1"/>
    </source>
</evidence>
<evidence type="ECO:0000313" key="10">
    <source>
        <dbReference type="EMBL" id="KAL3504233.1"/>
    </source>
</evidence>
<keyword evidence="3" id="KW-0460">Magnesium</keyword>
<evidence type="ECO:0000259" key="8">
    <source>
        <dbReference type="Pfam" id="PF03936"/>
    </source>
</evidence>
<organism evidence="10 11">
    <name type="scientific">Cinchona calisaya</name>
    <dbReference type="NCBI Taxonomy" id="153742"/>
    <lineage>
        <taxon>Eukaryota</taxon>
        <taxon>Viridiplantae</taxon>
        <taxon>Streptophyta</taxon>
        <taxon>Embryophyta</taxon>
        <taxon>Tracheophyta</taxon>
        <taxon>Spermatophyta</taxon>
        <taxon>Magnoliopsida</taxon>
        <taxon>eudicotyledons</taxon>
        <taxon>Gunneridae</taxon>
        <taxon>Pentapetalae</taxon>
        <taxon>asterids</taxon>
        <taxon>lamiids</taxon>
        <taxon>Gentianales</taxon>
        <taxon>Rubiaceae</taxon>
        <taxon>Cinchonoideae</taxon>
        <taxon>Cinchoneae</taxon>
        <taxon>Cinchona</taxon>
    </lineage>
</organism>
<dbReference type="InterPro" id="IPR050148">
    <property type="entry name" value="Terpene_synthase-like"/>
</dbReference>
<evidence type="ECO:0000256" key="6">
    <source>
        <dbReference type="SAM" id="MobiDB-lite"/>
    </source>
</evidence>
<comment type="cofactor">
    <cofactor evidence="1">
        <name>Mg(2+)</name>
        <dbReference type="ChEBI" id="CHEBI:18420"/>
    </cofactor>
</comment>
<name>A0ABD2YB61_9GENT</name>
<comment type="caution">
    <text evidence="10">The sequence shown here is derived from an EMBL/GenBank/DDBJ whole genome shotgun (WGS) entry which is preliminary data.</text>
</comment>
<dbReference type="InterPro" id="IPR001906">
    <property type="entry name" value="Terpene_synth_N"/>
</dbReference>
<dbReference type="FunFam" id="1.10.600.10:FF:000007">
    <property type="entry name" value="Isoprene synthase, chloroplastic"/>
    <property type="match status" value="1"/>
</dbReference>
<feature type="region of interest" description="Disordered" evidence="6">
    <location>
        <begin position="13"/>
        <end position="44"/>
    </location>
</feature>